<evidence type="ECO:0000256" key="3">
    <source>
        <dbReference type="ARBA" id="ARBA00022989"/>
    </source>
</evidence>
<dbReference type="GO" id="GO:0016020">
    <property type="term" value="C:membrane"/>
    <property type="evidence" value="ECO:0007669"/>
    <property type="project" value="UniProtKB-SubCell"/>
</dbReference>
<dbReference type="PANTHER" id="PTHR46558">
    <property type="entry name" value="TRACRIPTIONAL REGULATORY PROTEIN-RELATED-RELATED"/>
    <property type="match status" value="1"/>
</dbReference>
<dbReference type="SMART" id="SM00530">
    <property type="entry name" value="HTH_XRE"/>
    <property type="match status" value="1"/>
</dbReference>
<dbReference type="STRING" id="258515.SAMN05192585_1502"/>
<dbReference type="InterPro" id="IPR001387">
    <property type="entry name" value="Cro/C1-type_HTH"/>
</dbReference>
<dbReference type="RefSeq" id="WP_092643325.1">
    <property type="nucleotide sequence ID" value="NZ_FNID01000050.1"/>
</dbReference>
<dbReference type="InterPro" id="IPR019408">
    <property type="entry name" value="7TM_GPCR_serpentine_rcpt_Srab"/>
</dbReference>
<feature type="domain" description="HTH cro/C1-type" evidence="7">
    <location>
        <begin position="7"/>
        <end position="61"/>
    </location>
</feature>
<evidence type="ECO:0000313" key="9">
    <source>
        <dbReference type="Proteomes" id="UP000199182"/>
    </source>
</evidence>
<feature type="transmembrane region" description="Helical" evidence="6">
    <location>
        <begin position="159"/>
        <end position="176"/>
    </location>
</feature>
<dbReference type="CDD" id="cd00093">
    <property type="entry name" value="HTH_XRE"/>
    <property type="match status" value="1"/>
</dbReference>
<evidence type="ECO:0000256" key="5">
    <source>
        <dbReference type="ARBA" id="ARBA00023136"/>
    </source>
</evidence>
<comment type="subcellular location">
    <subcellularLocation>
        <location evidence="1">Membrane</location>
        <topology evidence="1">Multi-pass membrane protein</topology>
    </subcellularLocation>
</comment>
<dbReference type="Pfam" id="PF01381">
    <property type="entry name" value="HTH_3"/>
    <property type="match status" value="1"/>
</dbReference>
<evidence type="ECO:0000256" key="6">
    <source>
        <dbReference type="SAM" id="Phobius"/>
    </source>
</evidence>
<evidence type="ECO:0000313" key="8">
    <source>
        <dbReference type="EMBL" id="SDO05109.1"/>
    </source>
</evidence>
<sequence>MEFNEKLQQLRKQNSLTQEQLAEQLYVSRTAISKWESGKGYPNIDSLKCISKLFSISIDELLSSEELITLAQNENRQNIGKIFGLVNGILDIIVGTFIVLPLFSQQEGEHFLSVPLIHFDDATPWITTLSFIFLITTAVVGIIELVIHLKDNEKLWHRASAIALLQNSLAVLFFIASRQLYVATSLFLFIMVKGVLLIKAIRMK</sequence>
<feature type="transmembrane region" description="Helical" evidence="6">
    <location>
        <begin position="182"/>
        <end position="201"/>
    </location>
</feature>
<reference evidence="8 9" key="1">
    <citation type="submission" date="2016-10" db="EMBL/GenBank/DDBJ databases">
        <authorList>
            <person name="de Groot N.N."/>
        </authorList>
    </citation>
    <scope>NUCLEOTIDE SEQUENCE [LARGE SCALE GENOMIC DNA]</scope>
    <source>
        <strain evidence="8 9">CGMCC 1.5012</strain>
    </source>
</reference>
<dbReference type="PANTHER" id="PTHR46558:SF15">
    <property type="entry name" value="HELIX-TURN-HELIX DOMAIN PROTEIN"/>
    <property type="match status" value="1"/>
</dbReference>
<proteinExistence type="predicted"/>
<dbReference type="EMBL" id="FNID01000050">
    <property type="protein sequence ID" value="SDO05109.1"/>
    <property type="molecule type" value="Genomic_DNA"/>
</dbReference>
<evidence type="ECO:0000256" key="1">
    <source>
        <dbReference type="ARBA" id="ARBA00004141"/>
    </source>
</evidence>
<keyword evidence="2 6" id="KW-0812">Transmembrane</keyword>
<dbReference type="OrthoDB" id="9801008at2"/>
<protein>
    <submittedName>
        <fullName evidence="8">DNA-binding transcriptional regulator, XRE-family HTH domain</fullName>
    </submittedName>
</protein>
<dbReference type="Proteomes" id="UP000199182">
    <property type="component" value="Unassembled WGS sequence"/>
</dbReference>
<name>A0A1H0GED3_9FIRM</name>
<gene>
    <name evidence="8" type="ORF">SAMN05192585_1502</name>
</gene>
<dbReference type="SUPFAM" id="SSF47413">
    <property type="entry name" value="lambda repressor-like DNA-binding domains"/>
    <property type="match status" value="1"/>
</dbReference>
<feature type="transmembrane region" description="Helical" evidence="6">
    <location>
        <begin position="123"/>
        <end position="147"/>
    </location>
</feature>
<dbReference type="Gene3D" id="1.10.260.40">
    <property type="entry name" value="lambda repressor-like DNA-binding domains"/>
    <property type="match status" value="1"/>
</dbReference>
<evidence type="ECO:0000256" key="2">
    <source>
        <dbReference type="ARBA" id="ARBA00022692"/>
    </source>
</evidence>
<dbReference type="AlphaFoldDB" id="A0A1H0GED3"/>
<accession>A0A1H0GED3</accession>
<feature type="transmembrane region" description="Helical" evidence="6">
    <location>
        <begin position="82"/>
        <end position="103"/>
    </location>
</feature>
<dbReference type="GO" id="GO:0003677">
    <property type="term" value="F:DNA binding"/>
    <property type="evidence" value="ECO:0007669"/>
    <property type="project" value="UniProtKB-KW"/>
</dbReference>
<evidence type="ECO:0000256" key="4">
    <source>
        <dbReference type="ARBA" id="ARBA00023125"/>
    </source>
</evidence>
<keyword evidence="3 6" id="KW-1133">Transmembrane helix</keyword>
<dbReference type="PROSITE" id="PS50943">
    <property type="entry name" value="HTH_CROC1"/>
    <property type="match status" value="1"/>
</dbReference>
<organism evidence="8 9">
    <name type="scientific">Acetanaerobacterium elongatum</name>
    <dbReference type="NCBI Taxonomy" id="258515"/>
    <lineage>
        <taxon>Bacteria</taxon>
        <taxon>Bacillati</taxon>
        <taxon>Bacillota</taxon>
        <taxon>Clostridia</taxon>
        <taxon>Eubacteriales</taxon>
        <taxon>Oscillospiraceae</taxon>
        <taxon>Acetanaerobacterium</taxon>
    </lineage>
</organism>
<dbReference type="Pfam" id="PF10292">
    <property type="entry name" value="7TM_GPCR_Srab"/>
    <property type="match status" value="1"/>
</dbReference>
<dbReference type="InterPro" id="IPR010982">
    <property type="entry name" value="Lambda_DNA-bd_dom_sf"/>
</dbReference>
<keyword evidence="4 8" id="KW-0238">DNA-binding</keyword>
<keyword evidence="9" id="KW-1185">Reference proteome</keyword>
<keyword evidence="5 6" id="KW-0472">Membrane</keyword>
<evidence type="ECO:0000259" key="7">
    <source>
        <dbReference type="PROSITE" id="PS50943"/>
    </source>
</evidence>